<sequence length="263" mass="28500">MSPSSIPAAATATSKRIILVHGTGHGGWCWYKVATLLRAAGHRVDAPDLVASGADARPLRGAPTFEDYSRPLLDALRGLPSGDDRAVLVGHSFGGMSVALAAEELPEKVAAAVFVTAFMPDCAGPRTRAIEELPPLDWMDSVTDEGHAPPSVFLGPEFLRRQLYQLSPEEDYTLSQSLARVSSYYVADQQQRPPFSADRYGAVTKVYVVAKQDLAMIHEYQRQMIASIPVAEVREMEHADHMAMLSAPEELAGHLADIANTYA</sequence>
<protein>
    <submittedName>
        <fullName evidence="1">Uncharacterized protein</fullName>
    </submittedName>
</protein>
<reference evidence="1" key="1">
    <citation type="submission" date="2021-05" db="EMBL/GenBank/DDBJ databases">
        <authorList>
            <person name="Scholz U."/>
            <person name="Mascher M."/>
            <person name="Fiebig A."/>
        </authorList>
    </citation>
    <scope>NUCLEOTIDE SEQUENCE [LARGE SCALE GENOMIC DNA]</scope>
</reference>
<proteinExistence type="predicted"/>
<accession>A0ACD5YA70</accession>
<reference evidence="1" key="2">
    <citation type="submission" date="2025-09" db="UniProtKB">
        <authorList>
            <consortium name="EnsemblPlants"/>
        </authorList>
    </citation>
    <scope>IDENTIFICATION</scope>
</reference>
<name>A0ACD5YA70_AVESA</name>
<organism evidence="1 2">
    <name type="scientific">Avena sativa</name>
    <name type="common">Oat</name>
    <dbReference type="NCBI Taxonomy" id="4498"/>
    <lineage>
        <taxon>Eukaryota</taxon>
        <taxon>Viridiplantae</taxon>
        <taxon>Streptophyta</taxon>
        <taxon>Embryophyta</taxon>
        <taxon>Tracheophyta</taxon>
        <taxon>Spermatophyta</taxon>
        <taxon>Magnoliopsida</taxon>
        <taxon>Liliopsida</taxon>
        <taxon>Poales</taxon>
        <taxon>Poaceae</taxon>
        <taxon>BOP clade</taxon>
        <taxon>Pooideae</taxon>
        <taxon>Poodae</taxon>
        <taxon>Poeae</taxon>
        <taxon>Poeae Chloroplast Group 1 (Aveneae type)</taxon>
        <taxon>Aveninae</taxon>
        <taxon>Avena</taxon>
    </lineage>
</organism>
<keyword evidence="2" id="KW-1185">Reference proteome</keyword>
<evidence type="ECO:0000313" key="2">
    <source>
        <dbReference type="Proteomes" id="UP001732700"/>
    </source>
</evidence>
<dbReference type="Proteomes" id="UP001732700">
    <property type="component" value="Chromosome 5D"/>
</dbReference>
<evidence type="ECO:0000313" key="1">
    <source>
        <dbReference type="EnsemblPlants" id="AVESA.00010b.r2.5DG0940400.1.CDS.1"/>
    </source>
</evidence>
<dbReference type="EnsemblPlants" id="AVESA.00010b.r2.5DG0940400.1">
    <property type="protein sequence ID" value="AVESA.00010b.r2.5DG0940400.1.CDS.1"/>
    <property type="gene ID" value="AVESA.00010b.r2.5DG0940400"/>
</dbReference>